<accession>A0ABW1NK89</accession>
<dbReference type="Pfam" id="PF00440">
    <property type="entry name" value="TetR_N"/>
    <property type="match status" value="1"/>
</dbReference>
<keyword evidence="3 5" id="KW-0238">DNA-binding</keyword>
<dbReference type="Gene3D" id="1.10.357.10">
    <property type="entry name" value="Tetracycline Repressor, domain 2"/>
    <property type="match status" value="1"/>
</dbReference>
<dbReference type="PANTHER" id="PTHR30055:SF175">
    <property type="entry name" value="HTH-TYPE TRANSCRIPTIONAL REPRESSOR KSTR2"/>
    <property type="match status" value="1"/>
</dbReference>
<dbReference type="Proteomes" id="UP001596137">
    <property type="component" value="Unassembled WGS sequence"/>
</dbReference>
<evidence type="ECO:0000313" key="8">
    <source>
        <dbReference type="Proteomes" id="UP001596137"/>
    </source>
</evidence>
<name>A0ABW1NK89_9ACTN</name>
<dbReference type="RefSeq" id="WP_380752838.1">
    <property type="nucleotide sequence ID" value="NZ_JBHSRF010000018.1"/>
</dbReference>
<dbReference type="InterPro" id="IPR009057">
    <property type="entry name" value="Homeodomain-like_sf"/>
</dbReference>
<dbReference type="EMBL" id="JBHSRF010000018">
    <property type="protein sequence ID" value="MFC6082557.1"/>
    <property type="molecule type" value="Genomic_DNA"/>
</dbReference>
<dbReference type="InterPro" id="IPR001647">
    <property type="entry name" value="HTH_TetR"/>
</dbReference>
<keyword evidence="1" id="KW-0678">Repressor</keyword>
<dbReference type="PROSITE" id="PS01081">
    <property type="entry name" value="HTH_TETR_1"/>
    <property type="match status" value="1"/>
</dbReference>
<reference evidence="8" key="1">
    <citation type="journal article" date="2019" name="Int. J. Syst. Evol. Microbiol.">
        <title>The Global Catalogue of Microorganisms (GCM) 10K type strain sequencing project: providing services to taxonomists for standard genome sequencing and annotation.</title>
        <authorList>
            <consortium name="The Broad Institute Genomics Platform"/>
            <consortium name="The Broad Institute Genome Sequencing Center for Infectious Disease"/>
            <person name="Wu L."/>
            <person name="Ma J."/>
        </authorList>
    </citation>
    <scope>NUCLEOTIDE SEQUENCE [LARGE SCALE GENOMIC DNA]</scope>
    <source>
        <strain evidence="8">JCM 30346</strain>
    </source>
</reference>
<dbReference type="SUPFAM" id="SSF46689">
    <property type="entry name" value="Homeodomain-like"/>
    <property type="match status" value="1"/>
</dbReference>
<keyword evidence="2" id="KW-0805">Transcription regulation</keyword>
<gene>
    <name evidence="7" type="ORF">ACFP1K_15425</name>
</gene>
<dbReference type="PROSITE" id="PS50977">
    <property type="entry name" value="HTH_TETR_2"/>
    <property type="match status" value="1"/>
</dbReference>
<dbReference type="InterPro" id="IPR023772">
    <property type="entry name" value="DNA-bd_HTH_TetR-type_CS"/>
</dbReference>
<protein>
    <submittedName>
        <fullName evidence="7">TetR/AcrR family transcriptional regulator</fullName>
    </submittedName>
</protein>
<evidence type="ECO:0000259" key="6">
    <source>
        <dbReference type="PROSITE" id="PS50977"/>
    </source>
</evidence>
<proteinExistence type="predicted"/>
<comment type="caution">
    <text evidence="7">The sequence shown here is derived from an EMBL/GenBank/DDBJ whole genome shotgun (WGS) entry which is preliminary data.</text>
</comment>
<evidence type="ECO:0000256" key="2">
    <source>
        <dbReference type="ARBA" id="ARBA00023015"/>
    </source>
</evidence>
<evidence type="ECO:0000256" key="5">
    <source>
        <dbReference type="PROSITE-ProRule" id="PRU00335"/>
    </source>
</evidence>
<keyword evidence="4" id="KW-0804">Transcription</keyword>
<dbReference type="PANTHER" id="PTHR30055">
    <property type="entry name" value="HTH-TYPE TRANSCRIPTIONAL REGULATOR RUTR"/>
    <property type="match status" value="1"/>
</dbReference>
<evidence type="ECO:0000256" key="4">
    <source>
        <dbReference type="ARBA" id="ARBA00023163"/>
    </source>
</evidence>
<dbReference type="PRINTS" id="PR00455">
    <property type="entry name" value="HTHTETR"/>
</dbReference>
<organism evidence="7 8">
    <name type="scientific">Sphaerisporangium aureirubrum</name>
    <dbReference type="NCBI Taxonomy" id="1544736"/>
    <lineage>
        <taxon>Bacteria</taxon>
        <taxon>Bacillati</taxon>
        <taxon>Actinomycetota</taxon>
        <taxon>Actinomycetes</taxon>
        <taxon>Streptosporangiales</taxon>
        <taxon>Streptosporangiaceae</taxon>
        <taxon>Sphaerisporangium</taxon>
    </lineage>
</organism>
<evidence type="ECO:0000256" key="1">
    <source>
        <dbReference type="ARBA" id="ARBA00022491"/>
    </source>
</evidence>
<dbReference type="InterPro" id="IPR050109">
    <property type="entry name" value="HTH-type_TetR-like_transc_reg"/>
</dbReference>
<feature type="domain" description="HTH tetR-type" evidence="6">
    <location>
        <begin position="5"/>
        <end position="65"/>
    </location>
</feature>
<evidence type="ECO:0000313" key="7">
    <source>
        <dbReference type="EMBL" id="MFC6082557.1"/>
    </source>
</evidence>
<feature type="DNA-binding region" description="H-T-H motif" evidence="5">
    <location>
        <begin position="28"/>
        <end position="47"/>
    </location>
</feature>
<keyword evidence="8" id="KW-1185">Reference proteome</keyword>
<evidence type="ECO:0000256" key="3">
    <source>
        <dbReference type="ARBA" id="ARBA00023125"/>
    </source>
</evidence>
<sequence>MRETTDTRTRIQEIALRLFTEQGYEATSLREIAEALGVTKAALYYHFKTKDDIIASLSEERQAAIERLVKWAQDQPRTIETRREFVRRYAEELFGSHHQAFMRFMERNQTALRENPKVGKMRDLMVSMIGVLWDEGDPVTKRLRSSMALFALHGAVFVLNDDKISDEERKEAALQVAMELIEPRPGEA</sequence>